<reference evidence="3 4" key="1">
    <citation type="submission" date="2018-09" db="EMBL/GenBank/DDBJ databases">
        <title>Acidovorax cavernicola nov. sp. isolated from Gruta de las Maravillas (Aracena, Spain).</title>
        <authorList>
            <person name="Jurado V."/>
            <person name="Gutierrez-Patricio S."/>
            <person name="Gonzalez-Pimentel J.L."/>
            <person name="Miller A.Z."/>
            <person name="Laiz L."/>
            <person name="Saiz-Jimenez C."/>
        </authorList>
    </citation>
    <scope>NUCLEOTIDE SEQUENCE [LARGE SCALE GENOMIC DNA]</scope>
    <source>
        <strain evidence="3 4">1011MAR4D40.2</strain>
    </source>
</reference>
<dbReference type="Gene3D" id="1.25.40.10">
    <property type="entry name" value="Tetratricopeptide repeat domain"/>
    <property type="match status" value="3"/>
</dbReference>
<accession>A0A9X8GWR7</accession>
<keyword evidence="4" id="KW-1185">Reference proteome</keyword>
<dbReference type="Pfam" id="PF13432">
    <property type="entry name" value="TPR_16"/>
    <property type="match status" value="2"/>
</dbReference>
<evidence type="ECO:0000313" key="3">
    <source>
        <dbReference type="EMBL" id="RIX83210.1"/>
    </source>
</evidence>
<dbReference type="PANTHER" id="PTHR12558:SF13">
    <property type="entry name" value="CELL DIVISION CYCLE PROTEIN 27 HOMOLOG"/>
    <property type="match status" value="1"/>
</dbReference>
<sequence length="644" mass="70647">MPNSNRKVRAKVNQKRPAIPPSTITLLESTFLNTHFMVEVELPSYWQKWRIPRREGSTHSQVAGEPRKWQIADASRFIWSICLGCMIFFSLGSATAQIGRGPSEFLVSSAVEIGVGPTTFEGVVVAVDQVATPCHRLADAPTPLSVRLLENKFSAELVAADEDRNVCLLQVTGLKAPVTQFGRTRDSSRLTKVHVRSQQDGLLRRSDMLVGYFGKVMGGLYLAVAQSLTEVPFQLRDGTGLYDEQGRLVGLIVMEQSETHALSMALPVEWIEHVQERKPGPRQSLSPVPWMNQSRALDAKGNRDGRLQNSLGWVEASPQSAWAWNELGNAHMGTSIWTRGTKAISAYQRAIEADPQLGMAWSGLGNAYRLSTTTAQAIGAFETATRVDPTDSAAWRSLAELYKKNDQRERAMEAFNLAARSGVGNDRALALVGLAPLYGDDRKAIQALQEAVMADNRFALAWQNLGSAWGKIGDTRRSIGAYEMALQINPRDGKVWARLGEAYVSAQQPDAALKAYRAATAFDPGNGVAWKWQGVHYMEKKEYWRAVSAFTEAIKNGESTAQSYVELGAAFQEDGQAGKAEESFLKAVELAPMNAEPNVRLSQLYRAAGRAGDSLKAAEGAIRIDPKNTVALELLDSLRRGKGR</sequence>
<protein>
    <submittedName>
        <fullName evidence="3">Tetratricopeptide repeat protein</fullName>
    </submittedName>
</protein>
<dbReference type="PANTHER" id="PTHR12558">
    <property type="entry name" value="CELL DIVISION CYCLE 16,23,27"/>
    <property type="match status" value="1"/>
</dbReference>
<dbReference type="SMART" id="SM00028">
    <property type="entry name" value="TPR"/>
    <property type="match status" value="8"/>
</dbReference>
<dbReference type="RefSeq" id="WP_119552753.1">
    <property type="nucleotide sequence ID" value="NZ_QXMN01000005.1"/>
</dbReference>
<feature type="transmembrane region" description="Helical" evidence="2">
    <location>
        <begin position="77"/>
        <end position="99"/>
    </location>
</feature>
<proteinExistence type="predicted"/>
<dbReference type="InterPro" id="IPR011990">
    <property type="entry name" value="TPR-like_helical_dom_sf"/>
</dbReference>
<evidence type="ECO:0000256" key="1">
    <source>
        <dbReference type="PROSITE-ProRule" id="PRU00339"/>
    </source>
</evidence>
<dbReference type="Proteomes" id="UP000265619">
    <property type="component" value="Unassembled WGS sequence"/>
</dbReference>
<organism evidence="3 4">
    <name type="scientific">Acidovorax cavernicola</name>
    <dbReference type="NCBI Taxonomy" id="1675792"/>
    <lineage>
        <taxon>Bacteria</taxon>
        <taxon>Pseudomonadati</taxon>
        <taxon>Pseudomonadota</taxon>
        <taxon>Betaproteobacteria</taxon>
        <taxon>Burkholderiales</taxon>
        <taxon>Comamonadaceae</taxon>
        <taxon>Acidovorax</taxon>
    </lineage>
</organism>
<feature type="repeat" description="TPR" evidence="1">
    <location>
        <begin position="358"/>
        <end position="391"/>
    </location>
</feature>
<feature type="repeat" description="TPR" evidence="1">
    <location>
        <begin position="561"/>
        <end position="594"/>
    </location>
</feature>
<dbReference type="OrthoDB" id="8559002at2"/>
<keyword evidence="2" id="KW-0812">Transmembrane</keyword>
<evidence type="ECO:0000313" key="4">
    <source>
        <dbReference type="Proteomes" id="UP000265619"/>
    </source>
</evidence>
<keyword evidence="1" id="KW-0802">TPR repeat</keyword>
<dbReference type="Pfam" id="PF13181">
    <property type="entry name" value="TPR_8"/>
    <property type="match status" value="1"/>
</dbReference>
<dbReference type="PROSITE" id="PS50005">
    <property type="entry name" value="TPR"/>
    <property type="match status" value="4"/>
</dbReference>
<keyword evidence="2" id="KW-0472">Membrane</keyword>
<evidence type="ECO:0000256" key="2">
    <source>
        <dbReference type="SAM" id="Phobius"/>
    </source>
</evidence>
<feature type="repeat" description="TPR" evidence="1">
    <location>
        <begin position="459"/>
        <end position="492"/>
    </location>
</feature>
<name>A0A9X8GWR7_9BURK</name>
<dbReference type="EMBL" id="QXMN01000005">
    <property type="protein sequence ID" value="RIX83210.1"/>
    <property type="molecule type" value="Genomic_DNA"/>
</dbReference>
<keyword evidence="2" id="KW-1133">Transmembrane helix</keyword>
<dbReference type="InterPro" id="IPR019734">
    <property type="entry name" value="TPR_rpt"/>
</dbReference>
<feature type="repeat" description="TPR" evidence="1">
    <location>
        <begin position="493"/>
        <end position="526"/>
    </location>
</feature>
<comment type="caution">
    <text evidence="3">The sequence shown here is derived from an EMBL/GenBank/DDBJ whole genome shotgun (WGS) entry which is preliminary data.</text>
</comment>
<gene>
    <name evidence="3" type="ORF">D3H34_07180</name>
</gene>
<dbReference type="SUPFAM" id="SSF48452">
    <property type="entry name" value="TPR-like"/>
    <property type="match status" value="2"/>
</dbReference>
<dbReference type="AlphaFoldDB" id="A0A9X8GWR7"/>